<dbReference type="EMBL" id="OBDY01000009">
    <property type="protein sequence ID" value="SNY48771.1"/>
    <property type="molecule type" value="Genomic_DNA"/>
</dbReference>
<name>A0A285IP86_9ACTN</name>
<evidence type="ECO:0000313" key="1">
    <source>
        <dbReference type="EMBL" id="SNY48771.1"/>
    </source>
</evidence>
<keyword evidence="2" id="KW-1185">Reference proteome</keyword>
<accession>A0A285IP86</accession>
<sequence>MITLVALLTATLLGVPAQQGKQEVDPHGRVYVTEGSSLVRIAPRGRRCTVAVFPWAGPLALRPVASSVALGPDGAFYVGETTFVPGRARLWRVVPGQRPQVYAAGLTAVVGVRWSPDDRLYVRERDGSLLRVFPRGRLVRQPEAQTGHPGW</sequence>
<gene>
    <name evidence="1" type="ORF">SAMN05421748_109108</name>
</gene>
<dbReference type="Proteomes" id="UP000219612">
    <property type="component" value="Unassembled WGS sequence"/>
</dbReference>
<dbReference type="InterPro" id="IPR015943">
    <property type="entry name" value="WD40/YVTN_repeat-like_dom_sf"/>
</dbReference>
<organism evidence="1 2">
    <name type="scientific">Paractinoplanes atraurantiacus</name>
    <dbReference type="NCBI Taxonomy" id="1036182"/>
    <lineage>
        <taxon>Bacteria</taxon>
        <taxon>Bacillati</taxon>
        <taxon>Actinomycetota</taxon>
        <taxon>Actinomycetes</taxon>
        <taxon>Micromonosporales</taxon>
        <taxon>Micromonosporaceae</taxon>
        <taxon>Paractinoplanes</taxon>
    </lineage>
</organism>
<dbReference type="SUPFAM" id="SSF63829">
    <property type="entry name" value="Calcium-dependent phosphotriesterase"/>
    <property type="match status" value="1"/>
</dbReference>
<protein>
    <recommendedName>
        <fullName evidence="3">NHL repeat-containing protein</fullName>
    </recommendedName>
</protein>
<dbReference type="OrthoDB" id="928769at2"/>
<dbReference type="Gene3D" id="2.130.10.10">
    <property type="entry name" value="YVTN repeat-like/Quinoprotein amine dehydrogenase"/>
    <property type="match status" value="1"/>
</dbReference>
<evidence type="ECO:0000313" key="2">
    <source>
        <dbReference type="Proteomes" id="UP000219612"/>
    </source>
</evidence>
<dbReference type="RefSeq" id="WP_097321943.1">
    <property type="nucleotide sequence ID" value="NZ_OBDY01000009.1"/>
</dbReference>
<reference evidence="1 2" key="1">
    <citation type="submission" date="2017-09" db="EMBL/GenBank/DDBJ databases">
        <authorList>
            <person name="Ehlers B."/>
            <person name="Leendertz F.H."/>
        </authorList>
    </citation>
    <scope>NUCLEOTIDE SEQUENCE [LARGE SCALE GENOMIC DNA]</scope>
    <source>
        <strain evidence="1 2">CGMCC 4.6857</strain>
    </source>
</reference>
<dbReference type="AlphaFoldDB" id="A0A285IP86"/>
<proteinExistence type="predicted"/>
<evidence type="ECO:0008006" key="3">
    <source>
        <dbReference type="Google" id="ProtNLM"/>
    </source>
</evidence>